<proteinExistence type="predicted"/>
<dbReference type="GeneID" id="80875692"/>
<dbReference type="InterPro" id="IPR050849">
    <property type="entry name" value="HAD-like_hydrolase_phosphatase"/>
</dbReference>
<name>A0AAF0AW16_9SCHI</name>
<organism evidence="1 2">
    <name type="scientific">Schizosaccharomyces osmophilus</name>
    <dbReference type="NCBI Taxonomy" id="2545709"/>
    <lineage>
        <taxon>Eukaryota</taxon>
        <taxon>Fungi</taxon>
        <taxon>Dikarya</taxon>
        <taxon>Ascomycota</taxon>
        <taxon>Taphrinomycotina</taxon>
        <taxon>Schizosaccharomycetes</taxon>
        <taxon>Schizosaccharomycetales</taxon>
        <taxon>Schizosaccharomycetaceae</taxon>
        <taxon>Schizosaccharomyces</taxon>
    </lineage>
</organism>
<keyword evidence="1" id="KW-0378">Hydrolase</keyword>
<dbReference type="InterPro" id="IPR036412">
    <property type="entry name" value="HAD-like_sf"/>
</dbReference>
<gene>
    <name evidence="1" type="ORF">SOMG_02211</name>
</gene>
<sequence length="296" mass="33284">MLFVVDFDETITAHDTISCLAKAANKPGVWDFLAKSYWEEYMAWQSGLPKLTTLCSHLDLLQTGGFAETASIQRVQSHKFFEGLSLEQLDAVASSITLRDGFDKFLQLLMPRLRDGSDEFHILSINWSSRVIESTLRRIPGIDLRLVTIHSNDLELDPATQLTTGNIVPFHAQSLIMTADDKMHEFLVIIQKASPSSQSNATVYIGDSSTDFGCFFHATIGILFLANERSRSTLESFSDVTLLKLDPSIPKFSLNETSQLNRFPQSQTQPYKAQNPSNSTIYTCDQWTTLTKVFQR</sequence>
<protein>
    <submittedName>
        <fullName evidence="1">HAD superfamily hydrolase</fullName>
    </submittedName>
</protein>
<dbReference type="GO" id="GO:0016787">
    <property type="term" value="F:hydrolase activity"/>
    <property type="evidence" value="ECO:0007669"/>
    <property type="project" value="UniProtKB-KW"/>
</dbReference>
<keyword evidence="2" id="KW-1185">Reference proteome</keyword>
<dbReference type="Gene3D" id="3.40.50.1000">
    <property type="entry name" value="HAD superfamily/HAD-like"/>
    <property type="match status" value="1"/>
</dbReference>
<reference evidence="1 2" key="1">
    <citation type="journal article" date="2023" name="G3 (Bethesda)">
        <title>A high-quality reference genome for the fission yeast Schizosaccharomyces osmophilus.</title>
        <authorList>
            <person name="Jia G.S."/>
            <person name="Zhang W.C."/>
            <person name="Liang Y."/>
            <person name="Liu X.H."/>
            <person name="Rhind N."/>
            <person name="Pidoux A."/>
            <person name="Brysch-Herzberg M."/>
            <person name="Du L.L."/>
        </authorList>
    </citation>
    <scope>NUCLEOTIDE SEQUENCE [LARGE SCALE GENOMIC DNA]</scope>
    <source>
        <strain evidence="1 2">CBS 15793</strain>
    </source>
</reference>
<dbReference type="PANTHER" id="PTHR28181">
    <property type="entry name" value="UPF0655 PROTEIN YCR015C"/>
    <property type="match status" value="1"/>
</dbReference>
<dbReference type="KEGG" id="som:SOMG_02211"/>
<dbReference type="RefSeq" id="XP_056037266.1">
    <property type="nucleotide sequence ID" value="XM_056181003.1"/>
</dbReference>
<dbReference type="PANTHER" id="PTHR28181:SF1">
    <property type="entry name" value="COLD TOLERANCE PROTEIN 1"/>
    <property type="match status" value="1"/>
</dbReference>
<evidence type="ECO:0000313" key="2">
    <source>
        <dbReference type="Proteomes" id="UP001212411"/>
    </source>
</evidence>
<dbReference type="SUPFAM" id="SSF56784">
    <property type="entry name" value="HAD-like"/>
    <property type="match status" value="1"/>
</dbReference>
<accession>A0AAF0AW16</accession>
<dbReference type="InterPro" id="IPR023214">
    <property type="entry name" value="HAD_sf"/>
</dbReference>
<dbReference type="AlphaFoldDB" id="A0AAF0AW16"/>
<evidence type="ECO:0000313" key="1">
    <source>
        <dbReference type="EMBL" id="WBW73023.1"/>
    </source>
</evidence>
<dbReference type="Proteomes" id="UP001212411">
    <property type="component" value="Chromosome 1"/>
</dbReference>
<dbReference type="EMBL" id="CP115611">
    <property type="protein sequence ID" value="WBW73023.1"/>
    <property type="molecule type" value="Genomic_DNA"/>
</dbReference>